<dbReference type="Gene3D" id="3.90.1200.10">
    <property type="match status" value="1"/>
</dbReference>
<evidence type="ECO:0000313" key="2">
    <source>
        <dbReference type="EMBL" id="NMH90413.1"/>
    </source>
</evidence>
<dbReference type="AlphaFoldDB" id="A0A848DCV4"/>
<accession>A0A848DCV4</accession>
<dbReference type="InterPro" id="IPR052898">
    <property type="entry name" value="ACAD10-like"/>
</dbReference>
<evidence type="ECO:0000313" key="3">
    <source>
        <dbReference type="Proteomes" id="UP000586918"/>
    </source>
</evidence>
<dbReference type="Gene3D" id="3.30.200.20">
    <property type="entry name" value="Phosphorylase Kinase, domain 1"/>
    <property type="match status" value="1"/>
</dbReference>
<comment type="caution">
    <text evidence="2">The sequence shown here is derived from an EMBL/GenBank/DDBJ whole genome shotgun (WGS) entry which is preliminary data.</text>
</comment>
<dbReference type="EMBL" id="JAAXKZ010000004">
    <property type="protein sequence ID" value="NMH90413.1"/>
    <property type="molecule type" value="Genomic_DNA"/>
</dbReference>
<evidence type="ECO:0000259" key="1">
    <source>
        <dbReference type="Pfam" id="PF01636"/>
    </source>
</evidence>
<dbReference type="Proteomes" id="UP000586918">
    <property type="component" value="Unassembled WGS sequence"/>
</dbReference>
<keyword evidence="3" id="KW-1185">Reference proteome</keyword>
<feature type="domain" description="Aminoglycoside phosphotransferase" evidence="1">
    <location>
        <begin position="38"/>
        <end position="261"/>
    </location>
</feature>
<proteinExistence type="predicted"/>
<reference evidence="2 3" key="1">
    <citation type="submission" date="2020-04" db="EMBL/GenBank/DDBJ databases">
        <authorList>
            <person name="Klaysubun C."/>
            <person name="Duangmal K."/>
            <person name="Lipun K."/>
        </authorList>
    </citation>
    <scope>NUCLEOTIDE SEQUENCE [LARGE SCALE GENOMIC DNA]</scope>
    <source>
        <strain evidence="2 3">DSM 45300</strain>
    </source>
</reference>
<dbReference type="InterPro" id="IPR041726">
    <property type="entry name" value="ACAD10_11_N"/>
</dbReference>
<dbReference type="PANTHER" id="PTHR47829:SF1">
    <property type="entry name" value="HAD FAMILY PHOSPHATASE"/>
    <property type="match status" value="1"/>
</dbReference>
<dbReference type="InterPro" id="IPR002575">
    <property type="entry name" value="Aminoglycoside_PTrfase"/>
</dbReference>
<dbReference type="GO" id="GO:0016740">
    <property type="term" value="F:transferase activity"/>
    <property type="evidence" value="ECO:0007669"/>
    <property type="project" value="UniProtKB-KW"/>
</dbReference>
<organism evidence="2 3">
    <name type="scientific">Pseudonocardia bannensis</name>
    <dbReference type="NCBI Taxonomy" id="630973"/>
    <lineage>
        <taxon>Bacteria</taxon>
        <taxon>Bacillati</taxon>
        <taxon>Actinomycetota</taxon>
        <taxon>Actinomycetes</taxon>
        <taxon>Pseudonocardiales</taxon>
        <taxon>Pseudonocardiaceae</taxon>
        <taxon>Pseudonocardia</taxon>
    </lineage>
</organism>
<name>A0A848DCV4_9PSEU</name>
<dbReference type="InterPro" id="IPR011009">
    <property type="entry name" value="Kinase-like_dom_sf"/>
</dbReference>
<gene>
    <name evidence="2" type="ORF">HF519_02180</name>
</gene>
<dbReference type="CDD" id="cd05154">
    <property type="entry name" value="ACAD10_11_N-like"/>
    <property type="match status" value="1"/>
</dbReference>
<keyword evidence="2" id="KW-0808">Transferase</keyword>
<dbReference type="RefSeq" id="WP_169409912.1">
    <property type="nucleotide sequence ID" value="NZ_JAAXKZ010000004.1"/>
</dbReference>
<dbReference type="PANTHER" id="PTHR47829">
    <property type="entry name" value="HYDROLASE, PUTATIVE (AFU_ORTHOLOGUE AFUA_1G12880)-RELATED"/>
    <property type="match status" value="1"/>
</dbReference>
<dbReference type="Pfam" id="PF01636">
    <property type="entry name" value="APH"/>
    <property type="match status" value="1"/>
</dbReference>
<protein>
    <submittedName>
        <fullName evidence="2">Phosphotransferase family protein</fullName>
    </submittedName>
</protein>
<dbReference type="SUPFAM" id="SSF56112">
    <property type="entry name" value="Protein kinase-like (PK-like)"/>
    <property type="match status" value="1"/>
</dbReference>
<sequence>MSRSPEIVAPEPVPADALSRWLAAEVPEVSVGPAPVSVERISGGHSNLTYRIVDAAGVPWALRRPPTGGVLATAHDMSREWRFITALAPTPVPVPRPVAYCADTDVIGAEFYLMGFVDGMVLGDQDAGERFPPAHRHAAGLAVVDVLADLHAVDPDAVGLGELRRPGSYLERQLRRWHRQVHASAVPDLSVIDAVHERLNARMPAMSEVRIAHGDFRPGNLSFFRDGGIGAIFDWELATLGDPLADLGWVLASWARPGDTEPPTTPGPTALEGFPDRDELIARYAARSGRDLTELPYYLAFARWRSACIGAGVYTRYASGVMGSDAAEAGDVVVARLDAVQAQARTALAALEG</sequence>